<keyword evidence="6 10" id="KW-0067">ATP-binding</keyword>
<evidence type="ECO:0000256" key="5">
    <source>
        <dbReference type="ARBA" id="ARBA00022741"/>
    </source>
</evidence>
<accession>A0ABW5S532</accession>
<evidence type="ECO:0000256" key="2">
    <source>
        <dbReference type="ARBA" id="ARBA00005417"/>
    </source>
</evidence>
<dbReference type="InterPro" id="IPR003439">
    <property type="entry name" value="ABC_transporter-like_ATP-bd"/>
</dbReference>
<dbReference type="Pfam" id="PF00005">
    <property type="entry name" value="ABC_tran"/>
    <property type="match status" value="2"/>
</dbReference>
<gene>
    <name evidence="10" type="ORF">ACFSUE_13930</name>
</gene>
<evidence type="ECO:0000313" key="10">
    <source>
        <dbReference type="EMBL" id="MFD2694713.1"/>
    </source>
</evidence>
<keyword evidence="7" id="KW-1278">Translocase</keyword>
<dbReference type="RefSeq" id="WP_253063827.1">
    <property type="nucleotide sequence ID" value="NZ_JAMXWM010000024.1"/>
</dbReference>
<evidence type="ECO:0000256" key="1">
    <source>
        <dbReference type="ARBA" id="ARBA00004202"/>
    </source>
</evidence>
<keyword evidence="3" id="KW-0813">Transport</keyword>
<dbReference type="InterPro" id="IPR027417">
    <property type="entry name" value="P-loop_NTPase"/>
</dbReference>
<dbReference type="Proteomes" id="UP001597399">
    <property type="component" value="Unassembled WGS sequence"/>
</dbReference>
<dbReference type="PANTHER" id="PTHR43553:SF21">
    <property type="entry name" value="ABC TRANSPORTER ATP-BINDING PROTEIN MA_1418-RELATED"/>
    <property type="match status" value="1"/>
</dbReference>
<evidence type="ECO:0000313" key="11">
    <source>
        <dbReference type="Proteomes" id="UP001597399"/>
    </source>
</evidence>
<evidence type="ECO:0000256" key="7">
    <source>
        <dbReference type="ARBA" id="ARBA00022967"/>
    </source>
</evidence>
<name>A0ABW5S532_9BACL</name>
<keyword evidence="5" id="KW-0547">Nucleotide-binding</keyword>
<evidence type="ECO:0000256" key="4">
    <source>
        <dbReference type="ARBA" id="ARBA00022475"/>
    </source>
</evidence>
<keyword evidence="11" id="KW-1185">Reference proteome</keyword>
<protein>
    <submittedName>
        <fullName evidence="10">ABC transporter ATP-binding protein</fullName>
    </submittedName>
</protein>
<dbReference type="PANTHER" id="PTHR43553">
    <property type="entry name" value="HEAVY METAL TRANSPORTER"/>
    <property type="match status" value="1"/>
</dbReference>
<feature type="domain" description="ABC transporter" evidence="9">
    <location>
        <begin position="295"/>
        <end position="530"/>
    </location>
</feature>
<dbReference type="EMBL" id="JBHUMQ010000029">
    <property type="protein sequence ID" value="MFD2694713.1"/>
    <property type="molecule type" value="Genomic_DNA"/>
</dbReference>
<proteinExistence type="inferred from homology"/>
<dbReference type="InterPro" id="IPR050095">
    <property type="entry name" value="ECF_ABC_transporter_ATP-bd"/>
</dbReference>
<comment type="caution">
    <text evidence="10">The sequence shown here is derived from an EMBL/GenBank/DDBJ whole genome shotgun (WGS) entry which is preliminary data.</text>
</comment>
<comment type="subcellular location">
    <subcellularLocation>
        <location evidence="1">Cell membrane</location>
        <topology evidence="1">Peripheral membrane protein</topology>
    </subcellularLocation>
</comment>
<dbReference type="PROSITE" id="PS00211">
    <property type="entry name" value="ABC_TRANSPORTER_1"/>
    <property type="match status" value="1"/>
</dbReference>
<keyword evidence="8" id="KW-0472">Membrane</keyword>
<dbReference type="Gene3D" id="3.40.50.300">
    <property type="entry name" value="P-loop containing nucleotide triphosphate hydrolases"/>
    <property type="match status" value="2"/>
</dbReference>
<dbReference type="PROSITE" id="PS50893">
    <property type="entry name" value="ABC_TRANSPORTER_2"/>
    <property type="match status" value="2"/>
</dbReference>
<comment type="similarity">
    <text evidence="2">Belongs to the ABC transporter superfamily.</text>
</comment>
<reference evidence="11" key="1">
    <citation type="journal article" date="2019" name="Int. J. Syst. Evol. Microbiol.">
        <title>The Global Catalogue of Microorganisms (GCM) 10K type strain sequencing project: providing services to taxonomists for standard genome sequencing and annotation.</title>
        <authorList>
            <consortium name="The Broad Institute Genomics Platform"/>
            <consortium name="The Broad Institute Genome Sequencing Center for Infectious Disease"/>
            <person name="Wu L."/>
            <person name="Ma J."/>
        </authorList>
    </citation>
    <scope>NUCLEOTIDE SEQUENCE [LARGE SCALE GENOMIC DNA]</scope>
    <source>
        <strain evidence="11">TISTR 2466</strain>
    </source>
</reference>
<evidence type="ECO:0000256" key="3">
    <source>
        <dbReference type="ARBA" id="ARBA00022448"/>
    </source>
</evidence>
<dbReference type="InterPro" id="IPR003593">
    <property type="entry name" value="AAA+_ATPase"/>
</dbReference>
<feature type="domain" description="ABC transporter" evidence="9">
    <location>
        <begin position="5"/>
        <end position="243"/>
    </location>
</feature>
<evidence type="ECO:0000256" key="6">
    <source>
        <dbReference type="ARBA" id="ARBA00022840"/>
    </source>
</evidence>
<dbReference type="CDD" id="cd03225">
    <property type="entry name" value="ABC_cobalt_CbiO_domain1"/>
    <property type="match status" value="2"/>
</dbReference>
<dbReference type="InterPro" id="IPR017871">
    <property type="entry name" value="ABC_transporter-like_CS"/>
</dbReference>
<evidence type="ECO:0000259" key="9">
    <source>
        <dbReference type="PROSITE" id="PS50893"/>
    </source>
</evidence>
<dbReference type="SUPFAM" id="SSF52540">
    <property type="entry name" value="P-loop containing nucleoside triphosphate hydrolases"/>
    <property type="match status" value="2"/>
</dbReference>
<dbReference type="SMART" id="SM00382">
    <property type="entry name" value="AAA"/>
    <property type="match status" value="2"/>
</dbReference>
<sequence length="573" mass="63703">MNELIHVENVTFQYPGAEHPVLNKMNLSVKKGEFLAVIGSNGSGKSTLCKLFNGLIPHFYTGDFEGSVTVSGLNIVENSVADLSCHVGYVFQDFENQLVQARVLEDVSFAPLNFGMEDYLQRGRRALELVGLAHLADEFVWQLSGGQKHLLALAGGLAMNPDIIVIDEPTAQLDPYHAKEIYEVLKKLNEQYGKTIISIEHHTEFIAEYCRTVLLLNKGSVLWKRSTREALSEVELLTELAIYPPQAAQAASRLGADNVPITLNEAIAFFKEKVPCGMPSVPRQKPDRSQEETVIRFDQVGFSYKSMNKKRAQVLKNINLSLNKGEQVAIVGNNGAGKSTLLRLITGVKKPESGSITVRSQSVASCAPEKMADHVAYIYQNPEQMFIDDSVKKDVAFFPRARKIKGYEAKIDEILKQFDLVDLQDKDSRLMSGGQQRRASLAIGAAMNPSVILLDEPTASLDMATRKHLTQFILKLKEQIDLVMIATHDMQLVSEWATRVIVLHHGQIIFDGNKEELFSNPALMDKAGLVPPQIVTLSLALNVEPIDYSVDSFINRFKEARGEWPLQKASQIN</sequence>
<evidence type="ECO:0000256" key="8">
    <source>
        <dbReference type="ARBA" id="ARBA00023136"/>
    </source>
</evidence>
<keyword evidence="4" id="KW-1003">Cell membrane</keyword>
<dbReference type="InterPro" id="IPR015856">
    <property type="entry name" value="ABC_transpr_CbiO/EcfA_su"/>
</dbReference>
<organism evidence="10 11">
    <name type="scientific">Sporolactobacillus shoreicorticis</name>
    <dbReference type="NCBI Taxonomy" id="1923877"/>
    <lineage>
        <taxon>Bacteria</taxon>
        <taxon>Bacillati</taxon>
        <taxon>Bacillota</taxon>
        <taxon>Bacilli</taxon>
        <taxon>Bacillales</taxon>
        <taxon>Sporolactobacillaceae</taxon>
        <taxon>Sporolactobacillus</taxon>
    </lineage>
</organism>
<dbReference type="GO" id="GO:0005524">
    <property type="term" value="F:ATP binding"/>
    <property type="evidence" value="ECO:0007669"/>
    <property type="project" value="UniProtKB-KW"/>
</dbReference>
<dbReference type="NCBIfam" id="NF010167">
    <property type="entry name" value="PRK13648.1"/>
    <property type="match status" value="2"/>
</dbReference>